<gene>
    <name evidence="2" type="ORF">SDC9_74264</name>
</gene>
<keyword evidence="1" id="KW-0812">Transmembrane</keyword>
<feature type="transmembrane region" description="Helical" evidence="1">
    <location>
        <begin position="20"/>
        <end position="38"/>
    </location>
</feature>
<dbReference type="EMBL" id="VSSQ01005078">
    <property type="protein sequence ID" value="MPM27750.1"/>
    <property type="molecule type" value="Genomic_DNA"/>
</dbReference>
<dbReference type="AlphaFoldDB" id="A0A644YH20"/>
<protein>
    <submittedName>
        <fullName evidence="2">Uncharacterized protein</fullName>
    </submittedName>
</protein>
<accession>A0A644YH20</accession>
<proteinExistence type="predicted"/>
<name>A0A644YH20_9ZZZZ</name>
<keyword evidence="1" id="KW-1133">Transmembrane helix</keyword>
<sequence length="194" mass="21544">MIFDVRITFKLQILLPTKYPIMENFIGLIIFFVAWIVISSLRKAAKKQQAANQQMMKNAGQQNRPVSRPASAVDEINKLIEMFTSGEIKTPAPASVPVDPASDYSGSFESVESTVEVGGKEDIPPAYSSLDQYVPYSSSLDDVNSENELHSMLSESVEKANVINRSENQSNPVLSDFDLKKAVIYSAILEPKYF</sequence>
<organism evidence="2">
    <name type="scientific">bioreactor metagenome</name>
    <dbReference type="NCBI Taxonomy" id="1076179"/>
    <lineage>
        <taxon>unclassified sequences</taxon>
        <taxon>metagenomes</taxon>
        <taxon>ecological metagenomes</taxon>
    </lineage>
</organism>
<comment type="caution">
    <text evidence="2">The sequence shown here is derived from an EMBL/GenBank/DDBJ whole genome shotgun (WGS) entry which is preliminary data.</text>
</comment>
<evidence type="ECO:0000256" key="1">
    <source>
        <dbReference type="SAM" id="Phobius"/>
    </source>
</evidence>
<reference evidence="2" key="1">
    <citation type="submission" date="2019-08" db="EMBL/GenBank/DDBJ databases">
        <authorList>
            <person name="Kucharzyk K."/>
            <person name="Murdoch R.W."/>
            <person name="Higgins S."/>
            <person name="Loffler F."/>
        </authorList>
    </citation>
    <scope>NUCLEOTIDE SEQUENCE</scope>
</reference>
<keyword evidence="1" id="KW-0472">Membrane</keyword>
<evidence type="ECO:0000313" key="2">
    <source>
        <dbReference type="EMBL" id="MPM27750.1"/>
    </source>
</evidence>